<protein>
    <submittedName>
        <fullName evidence="1">Uncharacterized protein</fullName>
    </submittedName>
</protein>
<comment type="caution">
    <text evidence="1">The sequence shown here is derived from an EMBL/GenBank/DDBJ whole genome shotgun (WGS) entry which is preliminary data.</text>
</comment>
<reference evidence="1 2" key="1">
    <citation type="journal article" date="2013" name="PLoS ONE">
        <title>Lactobacillus paracasei comparative genomics: towards species pan-genome definition and exploitation of diversity.</title>
        <authorList>
            <person name="Smokvina T."/>
            <person name="Wels M."/>
            <person name="Polka J."/>
            <person name="Chervaux C."/>
            <person name="Brisse S."/>
            <person name="Boekhorst J."/>
            <person name="van Hylckama Vlieg J.E."/>
            <person name="Siezen R.J."/>
        </authorList>
    </citation>
    <scope>NUCLEOTIDE SEQUENCE [LARGE SCALE GENOMIC DNA]</scope>
    <source>
        <strain evidence="1 2">Lpp22</strain>
    </source>
</reference>
<organism evidence="1 2">
    <name type="scientific">Lacticaseibacillus paracasei subsp. paracasei Lpp22</name>
    <dbReference type="NCBI Taxonomy" id="1256221"/>
    <lineage>
        <taxon>Bacteria</taxon>
        <taxon>Bacillati</taxon>
        <taxon>Bacillota</taxon>
        <taxon>Bacilli</taxon>
        <taxon>Lactobacillales</taxon>
        <taxon>Lactobacillaceae</taxon>
        <taxon>Lacticaseibacillus</taxon>
    </lineage>
</organism>
<evidence type="ECO:0000313" key="1">
    <source>
        <dbReference type="EMBL" id="EPC32208.1"/>
    </source>
</evidence>
<evidence type="ECO:0000313" key="2">
    <source>
        <dbReference type="Proteomes" id="UP000014257"/>
    </source>
</evidence>
<gene>
    <name evidence="1" type="ORF">Lpp22_0476</name>
</gene>
<accession>A0A8E0M6B2</accession>
<name>A0A8E0M6B2_LACPA</name>
<dbReference type="AlphaFoldDB" id="A0A8E0M6B2"/>
<dbReference type="EMBL" id="ANMI01000031">
    <property type="protein sequence ID" value="EPC32208.1"/>
    <property type="molecule type" value="Genomic_DNA"/>
</dbReference>
<proteinExistence type="predicted"/>
<dbReference type="Proteomes" id="UP000014257">
    <property type="component" value="Unassembled WGS sequence"/>
</dbReference>
<sequence length="42" mass="4785">MRSQLPAFSRKKPSENNGISVKRQATTAHAYHRFPAYTIILP</sequence>